<dbReference type="Pfam" id="PF01284">
    <property type="entry name" value="MARVEL"/>
    <property type="match status" value="1"/>
</dbReference>
<evidence type="ECO:0000256" key="4">
    <source>
        <dbReference type="ARBA" id="ARBA00023136"/>
    </source>
</evidence>
<keyword evidence="2 5" id="KW-0812">Transmembrane</keyword>
<feature type="domain" description="MARVEL" evidence="6">
    <location>
        <begin position="7"/>
        <end position="145"/>
    </location>
</feature>
<reference evidence="7" key="2">
    <citation type="submission" date="2020-02" db="EMBL/GenBank/DDBJ databases">
        <authorList>
            <person name="Gilchrist C.L.M."/>
            <person name="Chooi Y.-H."/>
        </authorList>
    </citation>
    <scope>NUCLEOTIDE SEQUENCE</scope>
    <source>
        <strain evidence="7">MST-FP2251</strain>
    </source>
</reference>
<evidence type="ECO:0000313" key="7">
    <source>
        <dbReference type="EMBL" id="KAF9884492.1"/>
    </source>
</evidence>
<sequence>MVAKAVQIGLRVWEFVFSLLIMALIGNLIDEAFAGNPAVINYTIFVSAFALFTLIYLIPATINPDWAISPFIMVGLDILNMLFFLTCGIALAAKLGCRDCSNEEYTLNNSITNGSTNPQKRCREAQASTAFLWLAWAGFTGSVILSFLSGRRAGADLRSRVGPARGSRPSMAQV</sequence>
<name>A0AAD4CF09_ASPNN</name>
<dbReference type="GO" id="GO:0072659">
    <property type="term" value="P:protein localization to plasma membrane"/>
    <property type="evidence" value="ECO:0007669"/>
    <property type="project" value="TreeGrafter"/>
</dbReference>
<evidence type="ECO:0000256" key="1">
    <source>
        <dbReference type="ARBA" id="ARBA00004141"/>
    </source>
</evidence>
<comment type="subcellular location">
    <subcellularLocation>
        <location evidence="1">Membrane</location>
        <topology evidence="1">Multi-pass membrane protein</topology>
    </subcellularLocation>
</comment>
<dbReference type="InterPro" id="IPR052649">
    <property type="entry name" value="NCE102-like"/>
</dbReference>
<dbReference type="GO" id="GO:0032126">
    <property type="term" value="C:eisosome"/>
    <property type="evidence" value="ECO:0007669"/>
    <property type="project" value="TreeGrafter"/>
</dbReference>
<dbReference type="InterPro" id="IPR008253">
    <property type="entry name" value="Marvel"/>
</dbReference>
<evidence type="ECO:0000256" key="3">
    <source>
        <dbReference type="ARBA" id="ARBA00022989"/>
    </source>
</evidence>
<comment type="caution">
    <text evidence="7">The sequence shown here is derived from an EMBL/GenBank/DDBJ whole genome shotgun (WGS) entry which is preliminary data.</text>
</comment>
<dbReference type="AlphaFoldDB" id="A0AAD4CF09"/>
<evidence type="ECO:0000256" key="2">
    <source>
        <dbReference type="ARBA" id="ARBA00022692"/>
    </source>
</evidence>
<evidence type="ECO:0000259" key="6">
    <source>
        <dbReference type="Pfam" id="PF01284"/>
    </source>
</evidence>
<keyword evidence="8" id="KW-1185">Reference proteome</keyword>
<dbReference type="GO" id="GO:0070941">
    <property type="term" value="P:eisosome assembly"/>
    <property type="evidence" value="ECO:0007669"/>
    <property type="project" value="TreeGrafter"/>
</dbReference>
<dbReference type="PANTHER" id="PTHR28165:SF1">
    <property type="entry name" value="NON-CLASSICAL EXPORT PROTEIN 2-RELATED"/>
    <property type="match status" value="1"/>
</dbReference>
<reference evidence="7" key="1">
    <citation type="journal article" date="2019" name="Beilstein J. Org. Chem.">
        <title>Nanangenines: drimane sesquiterpenoids as the dominant metabolite cohort of a novel Australian fungus, Aspergillus nanangensis.</title>
        <authorList>
            <person name="Lacey H.J."/>
            <person name="Gilchrist C.L.M."/>
            <person name="Crombie A."/>
            <person name="Kalaitzis J.A."/>
            <person name="Vuong D."/>
            <person name="Rutledge P.J."/>
            <person name="Turner P."/>
            <person name="Pitt J.I."/>
            <person name="Lacey E."/>
            <person name="Chooi Y.H."/>
            <person name="Piggott A.M."/>
        </authorList>
    </citation>
    <scope>NUCLEOTIDE SEQUENCE</scope>
    <source>
        <strain evidence="7">MST-FP2251</strain>
    </source>
</reference>
<dbReference type="Proteomes" id="UP001194746">
    <property type="component" value="Unassembled WGS sequence"/>
</dbReference>
<proteinExistence type="predicted"/>
<organism evidence="7 8">
    <name type="scientific">Aspergillus nanangensis</name>
    <dbReference type="NCBI Taxonomy" id="2582783"/>
    <lineage>
        <taxon>Eukaryota</taxon>
        <taxon>Fungi</taxon>
        <taxon>Dikarya</taxon>
        <taxon>Ascomycota</taxon>
        <taxon>Pezizomycotina</taxon>
        <taxon>Eurotiomycetes</taxon>
        <taxon>Eurotiomycetidae</taxon>
        <taxon>Eurotiales</taxon>
        <taxon>Aspergillaceae</taxon>
        <taxon>Aspergillus</taxon>
        <taxon>Aspergillus subgen. Circumdati</taxon>
    </lineage>
</organism>
<dbReference type="GO" id="GO:0005886">
    <property type="term" value="C:plasma membrane"/>
    <property type="evidence" value="ECO:0007669"/>
    <property type="project" value="TreeGrafter"/>
</dbReference>
<evidence type="ECO:0000256" key="5">
    <source>
        <dbReference type="SAM" id="Phobius"/>
    </source>
</evidence>
<feature type="transmembrane region" description="Helical" evidence="5">
    <location>
        <begin position="130"/>
        <end position="150"/>
    </location>
</feature>
<feature type="transmembrane region" description="Helical" evidence="5">
    <location>
        <begin position="71"/>
        <end position="93"/>
    </location>
</feature>
<protein>
    <recommendedName>
        <fullName evidence="6">MARVEL domain-containing protein</fullName>
    </recommendedName>
</protein>
<dbReference type="EMBL" id="VCAU01000120">
    <property type="protein sequence ID" value="KAF9884492.1"/>
    <property type="molecule type" value="Genomic_DNA"/>
</dbReference>
<evidence type="ECO:0000313" key="8">
    <source>
        <dbReference type="Proteomes" id="UP001194746"/>
    </source>
</evidence>
<keyword evidence="4 5" id="KW-0472">Membrane</keyword>
<feature type="transmembrane region" description="Helical" evidence="5">
    <location>
        <begin position="39"/>
        <end position="59"/>
    </location>
</feature>
<keyword evidence="3 5" id="KW-1133">Transmembrane helix</keyword>
<accession>A0AAD4CF09</accession>
<gene>
    <name evidence="7" type="ORF">FE257_001679</name>
</gene>
<feature type="transmembrane region" description="Helical" evidence="5">
    <location>
        <begin position="12"/>
        <end position="33"/>
    </location>
</feature>
<dbReference type="PANTHER" id="PTHR28165">
    <property type="entry name" value="NON-CLASSICAL EXPORT PROTEIN 2-RELATED"/>
    <property type="match status" value="1"/>
</dbReference>